<evidence type="ECO:0000256" key="1">
    <source>
        <dbReference type="SAM" id="MobiDB-lite"/>
    </source>
</evidence>
<keyword evidence="3" id="KW-1185">Reference proteome</keyword>
<feature type="compositionally biased region" description="Polar residues" evidence="1">
    <location>
        <begin position="428"/>
        <end position="450"/>
    </location>
</feature>
<feature type="region of interest" description="Disordered" evidence="1">
    <location>
        <begin position="428"/>
        <end position="535"/>
    </location>
</feature>
<feature type="compositionally biased region" description="Basic residues" evidence="1">
    <location>
        <begin position="47"/>
        <end position="58"/>
    </location>
</feature>
<sequence>MLPRKSKKNHADARSKKRINVTINLDSDCESDYNPAHTSAPASKVIRIPKPKKKKHDKSKQPTLPKPTVSDEVTGFDENEQAIGDQTVQKGNLKKPSALDVRKEKEVLLALQNTAAILTSLGSKAEVERILKLSGSRNNETLQGYRDTFATFFSPASLTHGSPGEVPSTIHLYDKYFAYQGPCKQLYIMRPVDVIQGNVKLTRKKVAGFIKDKSSNFPLKYALPGWVTCHEYHPKVLDSGFWTEEVQRWGEFHNHNFPSHPYEMTHLKPKGHASASHVEIRLMLWYACERLKELQKVEKPIRALLGELWRLRDYNQKAEAEIFLTRPPCEPCLEIIKLIEEYTRITFHIRHMPNLGELQPIKKNGWVTFDRYAPNPEDEEKEEPIQVVEEEIVQKSKRSSTMEVIIQSKPAPLLSTSFQQIHEREISTITKTSTKAPKSMLISSSSQNRLDLSESEESDYQPQSSKPKKLKPVKARKRPSIQQYGLPMPDDSPFSAQARKQAELLRGEKKMKKKRARESEVSSMCSKKSRHTKFH</sequence>
<feature type="region of interest" description="Disordered" evidence="1">
    <location>
        <begin position="26"/>
        <end position="72"/>
    </location>
</feature>
<gene>
    <name evidence="2" type="ORF">B2J93_1992</name>
</gene>
<comment type="caution">
    <text evidence="2">The sequence shown here is derived from an EMBL/GenBank/DDBJ whole genome shotgun (WGS) entry which is preliminary data.</text>
</comment>
<feature type="compositionally biased region" description="Basic residues" evidence="1">
    <location>
        <begin position="466"/>
        <end position="479"/>
    </location>
</feature>
<dbReference type="AlphaFoldDB" id="A0A218ZGN9"/>
<dbReference type="InParanoid" id="A0A218ZGN9"/>
<evidence type="ECO:0000313" key="2">
    <source>
        <dbReference type="EMBL" id="OWP07219.1"/>
    </source>
</evidence>
<reference evidence="2 3" key="1">
    <citation type="submission" date="2017-04" db="EMBL/GenBank/DDBJ databases">
        <title>Draft genome sequence of Marssonina coronaria NL1: causal agent of apple blotch.</title>
        <authorList>
            <person name="Cheng Q."/>
        </authorList>
    </citation>
    <scope>NUCLEOTIDE SEQUENCE [LARGE SCALE GENOMIC DNA]</scope>
    <source>
        <strain evidence="2 3">NL1</strain>
    </source>
</reference>
<dbReference type="OrthoDB" id="3560089at2759"/>
<dbReference type="STRING" id="503106.A0A218ZGN9"/>
<protein>
    <submittedName>
        <fullName evidence="2">Uncharacterized protein</fullName>
    </submittedName>
</protein>
<accession>A0A218ZGN9</accession>
<dbReference type="EMBL" id="MZNU01000019">
    <property type="protein sequence ID" value="OWP07219.1"/>
    <property type="molecule type" value="Genomic_DNA"/>
</dbReference>
<organism evidence="2 3">
    <name type="scientific">Diplocarpon coronariae</name>
    <dbReference type="NCBI Taxonomy" id="2795749"/>
    <lineage>
        <taxon>Eukaryota</taxon>
        <taxon>Fungi</taxon>
        <taxon>Dikarya</taxon>
        <taxon>Ascomycota</taxon>
        <taxon>Pezizomycotina</taxon>
        <taxon>Leotiomycetes</taxon>
        <taxon>Helotiales</taxon>
        <taxon>Drepanopezizaceae</taxon>
        <taxon>Diplocarpon</taxon>
    </lineage>
</organism>
<evidence type="ECO:0000313" key="3">
    <source>
        <dbReference type="Proteomes" id="UP000242519"/>
    </source>
</evidence>
<proteinExistence type="predicted"/>
<dbReference type="Proteomes" id="UP000242519">
    <property type="component" value="Unassembled WGS sequence"/>
</dbReference>
<name>A0A218ZGN9_9HELO</name>